<keyword evidence="4" id="KW-1185">Reference proteome</keyword>
<evidence type="ECO:0000313" key="4">
    <source>
        <dbReference type="Proteomes" id="UP001530293"/>
    </source>
</evidence>
<feature type="region of interest" description="Disordered" evidence="1">
    <location>
        <begin position="596"/>
        <end position="621"/>
    </location>
</feature>
<comment type="caution">
    <text evidence="3">The sequence shown here is derived from an EMBL/GenBank/DDBJ whole genome shotgun (WGS) entry which is preliminary data.</text>
</comment>
<reference evidence="3 4" key="1">
    <citation type="submission" date="2024-10" db="EMBL/GenBank/DDBJ databases">
        <title>Updated reference genomes for cyclostephanoid diatoms.</title>
        <authorList>
            <person name="Roberts W.R."/>
            <person name="Alverson A.J."/>
        </authorList>
    </citation>
    <scope>NUCLEOTIDE SEQUENCE [LARGE SCALE GENOMIC DNA]</scope>
    <source>
        <strain evidence="3 4">AJA232-27</strain>
    </source>
</reference>
<feature type="compositionally biased region" description="Basic residues" evidence="1">
    <location>
        <begin position="351"/>
        <end position="371"/>
    </location>
</feature>
<organism evidence="3 4">
    <name type="scientific">Discostella pseudostelligera</name>
    <dbReference type="NCBI Taxonomy" id="259834"/>
    <lineage>
        <taxon>Eukaryota</taxon>
        <taxon>Sar</taxon>
        <taxon>Stramenopiles</taxon>
        <taxon>Ochrophyta</taxon>
        <taxon>Bacillariophyta</taxon>
        <taxon>Coscinodiscophyceae</taxon>
        <taxon>Thalassiosirophycidae</taxon>
        <taxon>Stephanodiscales</taxon>
        <taxon>Stephanodiscaceae</taxon>
        <taxon>Discostella</taxon>
    </lineage>
</organism>
<dbReference type="AlphaFoldDB" id="A0ABD3N1R1"/>
<dbReference type="Proteomes" id="UP001530293">
    <property type="component" value="Unassembled WGS sequence"/>
</dbReference>
<feature type="region of interest" description="Disordered" evidence="1">
    <location>
        <begin position="316"/>
        <end position="371"/>
    </location>
</feature>
<feature type="compositionally biased region" description="Polar residues" evidence="1">
    <location>
        <begin position="330"/>
        <end position="350"/>
    </location>
</feature>
<proteinExistence type="predicted"/>
<dbReference type="InterPro" id="IPR001357">
    <property type="entry name" value="BRCT_dom"/>
</dbReference>
<name>A0ABD3N1R1_9STRA</name>
<protein>
    <recommendedName>
        <fullName evidence="2">BRCT domain-containing protein</fullName>
    </recommendedName>
</protein>
<evidence type="ECO:0000313" key="3">
    <source>
        <dbReference type="EMBL" id="KAL3770035.1"/>
    </source>
</evidence>
<feature type="domain" description="BRCT" evidence="2">
    <location>
        <begin position="114"/>
        <end position="207"/>
    </location>
</feature>
<dbReference type="InterPro" id="IPR036420">
    <property type="entry name" value="BRCT_dom_sf"/>
</dbReference>
<evidence type="ECO:0000256" key="1">
    <source>
        <dbReference type="SAM" id="MobiDB-lite"/>
    </source>
</evidence>
<gene>
    <name evidence="3" type="ORF">ACHAWU_005862</name>
</gene>
<sequence length="621" mass="69360">MCVCLIAIQNGKNSRRLHPQIANRTLRSDEMRRLAMMAKLNSNGTVGSCIKIALILSTALFTKLNLKTMGPTHRNRSDAKAGVQATGKNEFVSPAMKKHGEIPSTEKEQGEDKENIQVPIIGWSRIFLEIDVKHIKKIAKKLKASVVENPREYARITHFIASDLGEPMPVTYEAMLAYQYTSNLVTLDWLLDSGDSKQILSCEKFMSIHNEDVERAPGGVLAGQYVYVCIGGSGKLTVQDWNQLIEAAGATPVTLNSMERCDVSQLIIVMHELGAMLPLRVENAIEMGARKMLSGEFFDILMPENIVIDSNNTAKHPTAANIPPHKVPNINAQRESSSSPIADGQSTTKQQTHRKPTLKPKSKKPSQKKHVGLPKIYEVNSDRTMLQTSKEKAYATLMNFGFNPDFGQYSSVNDASSDSATTQNHVQKTDMNTKADLQLLFSTQLSRSPTRSISNQHIGDPNRVFLGDNGTLQIFQSSETNRITARYTDSKGVQKFEAEVPMSELHKPIFGNSGEQNCFVWDAHNKAFSSGGTTSKNEIGLRRFVFWFTSIHQLSIALFFLFNQDMVLVEEFFDKSGRFYADVVTRPPHVVVKGEDDMDVDQAPLRDEDSNDFDESQWKSY</sequence>
<dbReference type="Gene3D" id="3.40.50.10190">
    <property type="entry name" value="BRCT domain"/>
    <property type="match status" value="1"/>
</dbReference>
<dbReference type="SUPFAM" id="SSF52113">
    <property type="entry name" value="BRCT domain"/>
    <property type="match status" value="1"/>
</dbReference>
<dbReference type="EMBL" id="JALLBG020000046">
    <property type="protein sequence ID" value="KAL3770035.1"/>
    <property type="molecule type" value="Genomic_DNA"/>
</dbReference>
<dbReference type="PROSITE" id="PS50172">
    <property type="entry name" value="BRCT"/>
    <property type="match status" value="1"/>
</dbReference>
<evidence type="ECO:0000259" key="2">
    <source>
        <dbReference type="PROSITE" id="PS50172"/>
    </source>
</evidence>
<accession>A0ABD3N1R1</accession>